<evidence type="ECO:0000256" key="1">
    <source>
        <dbReference type="SAM" id="Phobius"/>
    </source>
</evidence>
<dbReference type="KEGG" id="sesp:BN6_30900"/>
<proteinExistence type="predicted"/>
<feature type="transmembrane region" description="Helical" evidence="1">
    <location>
        <begin position="298"/>
        <end position="314"/>
    </location>
</feature>
<dbReference type="PATRIC" id="fig|1179773.3.peg.3087"/>
<dbReference type="BioCyc" id="SESP1179773:BN6_RS15030-MONOMER"/>
<feature type="transmembrane region" description="Helical" evidence="1">
    <location>
        <begin position="139"/>
        <end position="157"/>
    </location>
</feature>
<feature type="transmembrane region" description="Helical" evidence="1">
    <location>
        <begin position="164"/>
        <end position="192"/>
    </location>
</feature>
<feature type="transmembrane region" description="Helical" evidence="1">
    <location>
        <begin position="240"/>
        <end position="259"/>
    </location>
</feature>
<dbReference type="HOGENOM" id="CLU_769227_0_0_11"/>
<keyword evidence="3" id="KW-1185">Reference proteome</keyword>
<dbReference type="EMBL" id="HE804045">
    <property type="protein sequence ID" value="CCH30395.1"/>
    <property type="molecule type" value="Genomic_DNA"/>
</dbReference>
<keyword evidence="1" id="KW-0472">Membrane</keyword>
<reference evidence="2 3" key="1">
    <citation type="journal article" date="2012" name="BMC Genomics">
        <title>Complete genome sequence of Saccharothrix espanaensis DSM 44229T and comparison to the other completely sequenced Pseudonocardiaceae.</title>
        <authorList>
            <person name="Strobel T."/>
            <person name="Al-Dilaimi A."/>
            <person name="Blom J."/>
            <person name="Gessner A."/>
            <person name="Kalinowski J."/>
            <person name="Luzhetska M."/>
            <person name="Puhler A."/>
            <person name="Szczepanowski R."/>
            <person name="Bechthold A."/>
            <person name="Ruckert C."/>
        </authorList>
    </citation>
    <scope>NUCLEOTIDE SEQUENCE [LARGE SCALE GENOMIC DNA]</scope>
    <source>
        <strain evidence="3">ATCC 51144 / DSM 44229 / JCM 9112 / NBRC 15066 / NRRL 15764</strain>
    </source>
</reference>
<evidence type="ECO:0000313" key="3">
    <source>
        <dbReference type="Proteomes" id="UP000006281"/>
    </source>
</evidence>
<sequence length="360" mass="38131">MAWLPLVLVGLLAEIWEYGPLAGVPLLLAAAWRAGDWRLVAADVVFAVAAVFGWTPLPAVVAFAGALLLAAHDLHARRPGLWFPLLATGLAVFVGWQGSLWLTDEPWRAWAPMTESVSMAFETGLTALDWYEPPPPMTWVPFAVVAVLCAGAAVAFARDREWVPLVVVGLLGAVWEYGSLVGIAVLTVIAGWRRGPRLIAATAVYAVAALFEPPPYAAIVAVAAALVIAAHDLHARRPGAWFPLLALGLGLATATLEVYRFGSAALEVHRRSVMELSSHELSAVAVVGIGPDPGVHEARALATVVVVGLVLWAWRTRDLLVAATAVGYLVAAWYVPGRPELVVLVGAAVAVARDSRTRTG</sequence>
<feature type="transmembrane region" description="Helical" evidence="1">
    <location>
        <begin position="81"/>
        <end position="102"/>
    </location>
</feature>
<dbReference type="Proteomes" id="UP000006281">
    <property type="component" value="Chromosome"/>
</dbReference>
<dbReference type="AlphaFoldDB" id="K0JRU1"/>
<dbReference type="STRING" id="1179773.BN6_30900"/>
<gene>
    <name evidence="2" type="ordered locus">BN6_30900</name>
</gene>
<keyword evidence="1" id="KW-0812">Transmembrane</keyword>
<name>K0JRU1_SACES</name>
<feature type="transmembrane region" description="Helical" evidence="1">
    <location>
        <begin position="319"/>
        <end position="336"/>
    </location>
</feature>
<protein>
    <submittedName>
        <fullName evidence="2">Putative membrane protein</fullName>
    </submittedName>
</protein>
<organism evidence="2 3">
    <name type="scientific">Saccharothrix espanaensis (strain ATCC 51144 / DSM 44229 / JCM 9112 / NBRC 15066 / NRRL 15764)</name>
    <dbReference type="NCBI Taxonomy" id="1179773"/>
    <lineage>
        <taxon>Bacteria</taxon>
        <taxon>Bacillati</taxon>
        <taxon>Actinomycetota</taxon>
        <taxon>Actinomycetes</taxon>
        <taxon>Pseudonocardiales</taxon>
        <taxon>Pseudonocardiaceae</taxon>
        <taxon>Saccharothrix</taxon>
    </lineage>
</organism>
<dbReference type="RefSeq" id="WP_015100507.1">
    <property type="nucleotide sequence ID" value="NC_019673.1"/>
</dbReference>
<keyword evidence="1" id="KW-1133">Transmembrane helix</keyword>
<feature type="transmembrane region" description="Helical" evidence="1">
    <location>
        <begin position="45"/>
        <end position="69"/>
    </location>
</feature>
<accession>K0JRU1</accession>
<evidence type="ECO:0000313" key="2">
    <source>
        <dbReference type="EMBL" id="CCH30395.1"/>
    </source>
</evidence>
<feature type="transmembrane region" description="Helical" evidence="1">
    <location>
        <begin position="198"/>
        <end position="228"/>
    </location>
</feature>